<organism evidence="2 3">
    <name type="scientific">Kipferlia bialata</name>
    <dbReference type="NCBI Taxonomy" id="797122"/>
    <lineage>
        <taxon>Eukaryota</taxon>
        <taxon>Metamonada</taxon>
        <taxon>Carpediemonas-like organisms</taxon>
        <taxon>Kipferlia</taxon>
    </lineage>
</organism>
<comment type="caution">
    <text evidence="2">The sequence shown here is derived from an EMBL/GenBank/DDBJ whole genome shotgun (WGS) entry which is preliminary data.</text>
</comment>
<keyword evidence="3" id="KW-1185">Reference proteome</keyword>
<protein>
    <submittedName>
        <fullName evidence="2">Uncharacterized protein</fullName>
    </submittedName>
</protein>
<proteinExistence type="predicted"/>
<dbReference type="EMBL" id="BDIP01007887">
    <property type="protein sequence ID" value="GCA64614.1"/>
    <property type="molecule type" value="Genomic_DNA"/>
</dbReference>
<gene>
    <name evidence="2" type="ORF">KIPB_014831</name>
</gene>
<accession>A0A391NTP7</accession>
<dbReference type="Proteomes" id="UP000265618">
    <property type="component" value="Unassembled WGS sequence"/>
</dbReference>
<reference evidence="2 3" key="1">
    <citation type="journal article" date="2018" name="PLoS ONE">
        <title>The draft genome of Kipferlia bialata reveals reductive genome evolution in fornicate parasites.</title>
        <authorList>
            <person name="Tanifuji G."/>
            <person name="Takabayashi S."/>
            <person name="Kume K."/>
            <person name="Takagi M."/>
            <person name="Nakayama T."/>
            <person name="Kamikawa R."/>
            <person name="Inagaki Y."/>
            <person name="Hashimoto T."/>
        </authorList>
    </citation>
    <scope>NUCLEOTIDE SEQUENCE [LARGE SCALE GENOMIC DNA]</scope>
    <source>
        <strain evidence="2">NY0173</strain>
    </source>
</reference>
<evidence type="ECO:0000313" key="2">
    <source>
        <dbReference type="EMBL" id="GCA64614.1"/>
    </source>
</evidence>
<dbReference type="AlphaFoldDB" id="A0A391NTP7"/>
<evidence type="ECO:0000256" key="1">
    <source>
        <dbReference type="SAM" id="MobiDB-lite"/>
    </source>
</evidence>
<name>A0A391NTP7_9EUKA</name>
<feature type="region of interest" description="Disordered" evidence="1">
    <location>
        <begin position="55"/>
        <end position="84"/>
    </location>
</feature>
<feature type="compositionally biased region" description="Acidic residues" evidence="1">
    <location>
        <begin position="60"/>
        <end position="70"/>
    </location>
</feature>
<feature type="non-terminal residue" evidence="2">
    <location>
        <position position="1"/>
    </location>
</feature>
<sequence length="108" mass="11378">MSVTPPSLAQWEQALQALLVDETSRTAEATACLSATVTGVKEGRAREVMAAAAKAKGEAEAEAEGEGETETETKPMNVMHPFTDPSAADAVKRVDALILKCTQKLFTA</sequence>
<evidence type="ECO:0000313" key="3">
    <source>
        <dbReference type="Proteomes" id="UP000265618"/>
    </source>
</evidence>